<evidence type="ECO:0000256" key="4">
    <source>
        <dbReference type="ARBA" id="ARBA00023125"/>
    </source>
</evidence>
<dbReference type="Proteomes" id="UP000236454">
    <property type="component" value="Unassembled WGS sequence"/>
</dbReference>
<dbReference type="Gene3D" id="3.40.50.2300">
    <property type="match status" value="1"/>
</dbReference>
<dbReference type="InterPro" id="IPR036388">
    <property type="entry name" value="WH-like_DNA-bd_sf"/>
</dbReference>
<feature type="domain" description="OmpR/PhoB-type" evidence="9">
    <location>
        <begin position="140"/>
        <end position="236"/>
    </location>
</feature>
<evidence type="ECO:0000256" key="1">
    <source>
        <dbReference type="ARBA" id="ARBA00022553"/>
    </source>
</evidence>
<dbReference type="CDD" id="cd00383">
    <property type="entry name" value="trans_reg_C"/>
    <property type="match status" value="1"/>
</dbReference>
<keyword evidence="2" id="KW-0902">Two-component regulatory system</keyword>
<dbReference type="SUPFAM" id="SSF52172">
    <property type="entry name" value="CheY-like"/>
    <property type="match status" value="1"/>
</dbReference>
<dbReference type="SUPFAM" id="SSF46894">
    <property type="entry name" value="C-terminal effector domain of the bipartite response regulators"/>
    <property type="match status" value="1"/>
</dbReference>
<dbReference type="InterPro" id="IPR001867">
    <property type="entry name" value="OmpR/PhoB-type_DNA-bd"/>
</dbReference>
<keyword evidence="3" id="KW-0805">Transcription regulation</keyword>
<protein>
    <submittedName>
        <fullName evidence="10">Two-component system, OmpR family, alkaline phosphatase synthesis response regulator PhoP</fullName>
    </submittedName>
</protein>
<feature type="domain" description="Response regulatory" evidence="8">
    <location>
        <begin position="17"/>
        <end position="133"/>
    </location>
</feature>
<accession>A0A1I7B507</accession>
<evidence type="ECO:0000313" key="10">
    <source>
        <dbReference type="EMBL" id="SFT82266.1"/>
    </source>
</evidence>
<evidence type="ECO:0000256" key="5">
    <source>
        <dbReference type="ARBA" id="ARBA00023163"/>
    </source>
</evidence>
<evidence type="ECO:0000259" key="9">
    <source>
        <dbReference type="PROSITE" id="PS51755"/>
    </source>
</evidence>
<evidence type="ECO:0000256" key="2">
    <source>
        <dbReference type="ARBA" id="ARBA00023012"/>
    </source>
</evidence>
<dbReference type="InterPro" id="IPR016032">
    <property type="entry name" value="Sig_transdc_resp-reg_C-effctor"/>
</dbReference>
<dbReference type="Pfam" id="PF00486">
    <property type="entry name" value="Trans_reg_C"/>
    <property type="match status" value="1"/>
</dbReference>
<feature type="modified residue" description="4-aspartylphosphate" evidence="6">
    <location>
        <position position="66"/>
    </location>
</feature>
<dbReference type="EMBL" id="FPAS01000004">
    <property type="protein sequence ID" value="SFT82266.1"/>
    <property type="molecule type" value="Genomic_DNA"/>
</dbReference>
<evidence type="ECO:0000313" key="11">
    <source>
        <dbReference type="Proteomes" id="UP000236454"/>
    </source>
</evidence>
<dbReference type="CDD" id="cd17574">
    <property type="entry name" value="REC_OmpR"/>
    <property type="match status" value="1"/>
</dbReference>
<dbReference type="GO" id="GO:0000156">
    <property type="term" value="F:phosphorelay response regulator activity"/>
    <property type="evidence" value="ECO:0007669"/>
    <property type="project" value="TreeGrafter"/>
</dbReference>
<organism evidence="10 11">
    <name type="scientific">Lishizhenia tianjinensis</name>
    <dbReference type="NCBI Taxonomy" id="477690"/>
    <lineage>
        <taxon>Bacteria</taxon>
        <taxon>Pseudomonadati</taxon>
        <taxon>Bacteroidota</taxon>
        <taxon>Flavobacteriia</taxon>
        <taxon>Flavobacteriales</taxon>
        <taxon>Crocinitomicaceae</taxon>
        <taxon>Lishizhenia</taxon>
    </lineage>
</organism>
<keyword evidence="5" id="KW-0804">Transcription</keyword>
<gene>
    <name evidence="10" type="ORF">SAMN05216474_2558</name>
</gene>
<keyword evidence="1 6" id="KW-0597">Phosphoprotein</keyword>
<name>A0A1I7B507_9FLAO</name>
<keyword evidence="4 7" id="KW-0238">DNA-binding</keyword>
<dbReference type="AlphaFoldDB" id="A0A1I7B507"/>
<dbReference type="PANTHER" id="PTHR48111">
    <property type="entry name" value="REGULATOR OF RPOS"/>
    <property type="match status" value="1"/>
</dbReference>
<dbReference type="GO" id="GO:0005829">
    <property type="term" value="C:cytosol"/>
    <property type="evidence" value="ECO:0007669"/>
    <property type="project" value="TreeGrafter"/>
</dbReference>
<dbReference type="SMART" id="SM00448">
    <property type="entry name" value="REC"/>
    <property type="match status" value="1"/>
</dbReference>
<dbReference type="PANTHER" id="PTHR48111:SF40">
    <property type="entry name" value="PHOSPHATE REGULON TRANSCRIPTIONAL REGULATORY PROTEIN PHOB"/>
    <property type="match status" value="1"/>
</dbReference>
<dbReference type="SMART" id="SM00862">
    <property type="entry name" value="Trans_reg_C"/>
    <property type="match status" value="1"/>
</dbReference>
<dbReference type="Pfam" id="PF00072">
    <property type="entry name" value="Response_reg"/>
    <property type="match status" value="1"/>
</dbReference>
<evidence type="ECO:0000256" key="6">
    <source>
        <dbReference type="PROSITE-ProRule" id="PRU00169"/>
    </source>
</evidence>
<dbReference type="GO" id="GO:0006355">
    <property type="term" value="P:regulation of DNA-templated transcription"/>
    <property type="evidence" value="ECO:0007669"/>
    <property type="project" value="InterPro"/>
</dbReference>
<sequence length="240" mass="27236">MHKVVLWQIPKEMTSKKIVLVDDEQDILSMLEYNLEKAGYNVHKANDGISGVELVKKVRPDLVLLDVMMPGMDGIEVCQTIRDIEDINQPVIAMLTSRAEDYSQIAGFDAGADDYITKPIRPRLLLSRIEALLRRSTFQSSSPKSGNQVHYIDKERFVLVNNGTDVLLPKKEFELIELLLSAPGKVFTRERILDKVWGNDTVVGERTIDVHIRKLREKIGDQTIRTIKGVGYTYEKPVMA</sequence>
<dbReference type="Gene3D" id="1.10.10.10">
    <property type="entry name" value="Winged helix-like DNA-binding domain superfamily/Winged helix DNA-binding domain"/>
    <property type="match status" value="1"/>
</dbReference>
<dbReference type="STRING" id="477690.SAMN05216474_2558"/>
<dbReference type="GO" id="GO:0032993">
    <property type="term" value="C:protein-DNA complex"/>
    <property type="evidence" value="ECO:0007669"/>
    <property type="project" value="TreeGrafter"/>
</dbReference>
<evidence type="ECO:0000256" key="3">
    <source>
        <dbReference type="ARBA" id="ARBA00023015"/>
    </source>
</evidence>
<feature type="DNA-binding region" description="OmpR/PhoB-type" evidence="7">
    <location>
        <begin position="140"/>
        <end position="236"/>
    </location>
</feature>
<keyword evidence="11" id="KW-1185">Reference proteome</keyword>
<evidence type="ECO:0000256" key="7">
    <source>
        <dbReference type="PROSITE-ProRule" id="PRU01091"/>
    </source>
</evidence>
<dbReference type="FunFam" id="3.40.50.2300:FF:000001">
    <property type="entry name" value="DNA-binding response regulator PhoB"/>
    <property type="match status" value="1"/>
</dbReference>
<dbReference type="InterPro" id="IPR011006">
    <property type="entry name" value="CheY-like_superfamily"/>
</dbReference>
<evidence type="ECO:0000259" key="8">
    <source>
        <dbReference type="PROSITE" id="PS50110"/>
    </source>
</evidence>
<proteinExistence type="predicted"/>
<dbReference type="GO" id="GO:0000976">
    <property type="term" value="F:transcription cis-regulatory region binding"/>
    <property type="evidence" value="ECO:0007669"/>
    <property type="project" value="TreeGrafter"/>
</dbReference>
<dbReference type="InterPro" id="IPR001789">
    <property type="entry name" value="Sig_transdc_resp-reg_receiver"/>
</dbReference>
<reference evidence="10 11" key="1">
    <citation type="submission" date="2016-10" db="EMBL/GenBank/DDBJ databases">
        <authorList>
            <person name="de Groot N.N."/>
        </authorList>
    </citation>
    <scope>NUCLEOTIDE SEQUENCE [LARGE SCALE GENOMIC DNA]</scope>
    <source>
        <strain evidence="10 11">CGMCC 1.7005</strain>
    </source>
</reference>
<dbReference type="PROSITE" id="PS51755">
    <property type="entry name" value="OMPR_PHOB"/>
    <property type="match status" value="1"/>
</dbReference>
<dbReference type="InterPro" id="IPR039420">
    <property type="entry name" value="WalR-like"/>
</dbReference>
<dbReference type="PROSITE" id="PS50110">
    <property type="entry name" value="RESPONSE_REGULATORY"/>
    <property type="match status" value="1"/>
</dbReference>